<gene>
    <name evidence="1" type="ORF">ACOLOM_LOCUS8927</name>
</gene>
<comment type="caution">
    <text evidence="1">The sequence shown here is derived from an EMBL/GenBank/DDBJ whole genome shotgun (WGS) entry which is preliminary data.</text>
</comment>
<evidence type="ECO:0000313" key="1">
    <source>
        <dbReference type="EMBL" id="CAG8670370.1"/>
    </source>
</evidence>
<keyword evidence="2" id="KW-1185">Reference proteome</keyword>
<name>A0ACA9NR31_9GLOM</name>
<reference evidence="1" key="1">
    <citation type="submission" date="2021-06" db="EMBL/GenBank/DDBJ databases">
        <authorList>
            <person name="Kallberg Y."/>
            <person name="Tangrot J."/>
            <person name="Rosling A."/>
        </authorList>
    </citation>
    <scope>NUCLEOTIDE SEQUENCE</scope>
    <source>
        <strain evidence="1">CL356</strain>
    </source>
</reference>
<dbReference type="EMBL" id="CAJVPT010024404">
    <property type="protein sequence ID" value="CAG8670370.1"/>
    <property type="molecule type" value="Genomic_DNA"/>
</dbReference>
<protein>
    <submittedName>
        <fullName evidence="1">10795_t:CDS:1</fullName>
    </submittedName>
</protein>
<accession>A0ACA9NR31</accession>
<dbReference type="Proteomes" id="UP000789525">
    <property type="component" value="Unassembled WGS sequence"/>
</dbReference>
<sequence length="533" mass="57408">MNLCKNTGQIRLRTSSLLSSSLYIRNRRRIMSSQTGLSRRRVAAASTSNDVDDEDQNKSTRPTLATSQSTSSSFSDINAARSSHAGTALAGGSKVAYDPRDLVGSGSGGDEEGRVPKLTLLEEILLLGIKDRAVSTFLDTLCFYLGRVRSLAVGVKYDVQVEVISERQTGETILDEALRMIKTTQDGPGNGVPGEKLGVGSWVDLLSGETWNVMKIGFQLKQVRERLAKGLVDKGILRTEKRNFLLFDMATHPVADAAVKESIMTRVVSLLTAQTTTIPPNALPGGSIKGSSSSSAAQANIEFPVTRAVSLVCAAYAASVLDNALVRLGYDEREAAFSRCDDLLNEFTAWPLGSGTTAPSSRREIASGGSGPSTRELIGALVQAVKGEMAAAEWIACYSQPFLSPPPFLPSCFFLLVTFGIADRVSQVSILVGARQCQDNATQMVQRSGSAGPLETLNSVNCDHHGVKEGMETNKMTLEDAFQMETLGAIEYLWSRIELHSSLATIDWFLSTTVRPISFFPQIPLVTPNLSLN</sequence>
<organism evidence="1 2">
    <name type="scientific">Acaulospora colombiana</name>
    <dbReference type="NCBI Taxonomy" id="27376"/>
    <lineage>
        <taxon>Eukaryota</taxon>
        <taxon>Fungi</taxon>
        <taxon>Fungi incertae sedis</taxon>
        <taxon>Mucoromycota</taxon>
        <taxon>Glomeromycotina</taxon>
        <taxon>Glomeromycetes</taxon>
        <taxon>Diversisporales</taxon>
        <taxon>Acaulosporaceae</taxon>
        <taxon>Acaulospora</taxon>
    </lineage>
</organism>
<proteinExistence type="predicted"/>
<evidence type="ECO:0000313" key="2">
    <source>
        <dbReference type="Proteomes" id="UP000789525"/>
    </source>
</evidence>